<reference evidence="4 5" key="1">
    <citation type="journal article" date="2017" name="New Microbes New Infect">
        <title>Genome sequence of 'Leucobacter massiliensis' sp. nov. isolated from human pharynx after travel to the 2014 Hajj.</title>
        <authorList>
            <person name="Leangapichart T."/>
            <person name="Gautret P."/>
            <person name="Nguyen T.T."/>
            <person name="Armstrong N."/>
            <person name="Rolain J.M."/>
        </authorList>
    </citation>
    <scope>NUCLEOTIDE SEQUENCE [LARGE SCALE GENOMIC DNA]</scope>
    <source>
        <strain evidence="4 5">122RC15</strain>
    </source>
</reference>
<dbReference type="InterPro" id="IPR051271">
    <property type="entry name" value="2C-system_Tx_regulators"/>
</dbReference>
<dbReference type="Proteomes" id="UP000238650">
    <property type="component" value="Unassembled WGS sequence"/>
</dbReference>
<gene>
    <name evidence="4" type="ORF">B4915_13130</name>
</gene>
<dbReference type="InterPro" id="IPR011006">
    <property type="entry name" value="CheY-like_superfamily"/>
</dbReference>
<dbReference type="SMART" id="SM00448">
    <property type="entry name" value="REC"/>
    <property type="match status" value="1"/>
</dbReference>
<evidence type="ECO:0000313" key="4">
    <source>
        <dbReference type="EMBL" id="PRI10077.1"/>
    </source>
</evidence>
<dbReference type="SUPFAM" id="SSF52172">
    <property type="entry name" value="CheY-like"/>
    <property type="match status" value="1"/>
</dbReference>
<dbReference type="PANTHER" id="PTHR45526">
    <property type="entry name" value="TRANSCRIPTIONAL REGULATORY PROTEIN DPIA"/>
    <property type="match status" value="1"/>
</dbReference>
<evidence type="ECO:0000259" key="3">
    <source>
        <dbReference type="PROSITE" id="PS50110"/>
    </source>
</evidence>
<organism evidence="4 5">
    <name type="scientific">Leucobacter massiliensis</name>
    <dbReference type="NCBI Taxonomy" id="1686285"/>
    <lineage>
        <taxon>Bacteria</taxon>
        <taxon>Bacillati</taxon>
        <taxon>Actinomycetota</taxon>
        <taxon>Actinomycetes</taxon>
        <taxon>Micrococcales</taxon>
        <taxon>Microbacteriaceae</taxon>
        <taxon>Leucobacter</taxon>
    </lineage>
</organism>
<comment type="caution">
    <text evidence="4">The sequence shown here is derived from an EMBL/GenBank/DDBJ whole genome shotgun (WGS) entry which is preliminary data.</text>
</comment>
<proteinExistence type="predicted"/>
<sequence>MSGEHIRVLVVDDDAGARALHGRFVSGTPGFALVGTAATGEAAVLRGQRGGVDLILLDMRLPDISGIEVLHRLRTLGARSPDVLVISSSRDQVTVRQALAAHIVGYLVKPFTQEALRERLGVYRAERRAREQNARDRPLAQGEIDRLLSTGRIRLPGGSAASAVSAPGARRPGTAPPPAAAASAPTLPKGLSAVTLARVLATLDPVAARSAVELAGACEIPRAPARRYLDYLVGEGAIDLAHRYGRRGRPEVLYRLAPSHLGGEAG</sequence>
<dbReference type="GO" id="GO:0003677">
    <property type="term" value="F:DNA binding"/>
    <property type="evidence" value="ECO:0007669"/>
    <property type="project" value="UniProtKB-KW"/>
</dbReference>
<keyword evidence="5" id="KW-1185">Reference proteome</keyword>
<dbReference type="Pfam" id="PF00072">
    <property type="entry name" value="Response_reg"/>
    <property type="match status" value="1"/>
</dbReference>
<dbReference type="Gene3D" id="3.40.50.2300">
    <property type="match status" value="1"/>
</dbReference>
<dbReference type="EMBL" id="MWZD01000023">
    <property type="protein sequence ID" value="PRI10077.1"/>
    <property type="molecule type" value="Genomic_DNA"/>
</dbReference>
<evidence type="ECO:0000313" key="5">
    <source>
        <dbReference type="Proteomes" id="UP000238650"/>
    </source>
</evidence>
<dbReference type="InterPro" id="IPR001789">
    <property type="entry name" value="Sig_transdc_resp-reg_receiver"/>
</dbReference>
<evidence type="ECO:0000256" key="2">
    <source>
        <dbReference type="SAM" id="MobiDB-lite"/>
    </source>
</evidence>
<keyword evidence="4" id="KW-0238">DNA-binding</keyword>
<dbReference type="PROSITE" id="PS50110">
    <property type="entry name" value="RESPONSE_REGULATORY"/>
    <property type="match status" value="1"/>
</dbReference>
<dbReference type="AlphaFoldDB" id="A0A2S9QKG4"/>
<feature type="compositionally biased region" description="Low complexity" evidence="2">
    <location>
        <begin position="158"/>
        <end position="173"/>
    </location>
</feature>
<dbReference type="PANTHER" id="PTHR45526:SF1">
    <property type="entry name" value="TRANSCRIPTIONAL REGULATORY PROTEIN DCUR-RELATED"/>
    <property type="match status" value="1"/>
</dbReference>
<keyword evidence="1" id="KW-0597">Phosphoprotein</keyword>
<evidence type="ECO:0000256" key="1">
    <source>
        <dbReference type="PROSITE-ProRule" id="PRU00169"/>
    </source>
</evidence>
<dbReference type="OrthoDB" id="7187989at2"/>
<name>A0A2S9QKG4_9MICO</name>
<protein>
    <submittedName>
        <fullName evidence="4">DNA-binding response regulator</fullName>
    </submittedName>
</protein>
<feature type="modified residue" description="4-aspartylphosphate" evidence="1">
    <location>
        <position position="58"/>
    </location>
</feature>
<dbReference type="SUPFAM" id="SSF46785">
    <property type="entry name" value="Winged helix' DNA-binding domain"/>
    <property type="match status" value="1"/>
</dbReference>
<accession>A0A2S9QKG4</accession>
<dbReference type="GO" id="GO:0000156">
    <property type="term" value="F:phosphorelay response regulator activity"/>
    <property type="evidence" value="ECO:0007669"/>
    <property type="project" value="TreeGrafter"/>
</dbReference>
<dbReference type="InterPro" id="IPR036390">
    <property type="entry name" value="WH_DNA-bd_sf"/>
</dbReference>
<feature type="region of interest" description="Disordered" evidence="2">
    <location>
        <begin position="158"/>
        <end position="184"/>
    </location>
</feature>
<dbReference type="RefSeq" id="WP_105806286.1">
    <property type="nucleotide sequence ID" value="NZ_MWZD01000023.1"/>
</dbReference>
<feature type="domain" description="Response regulatory" evidence="3">
    <location>
        <begin position="7"/>
        <end position="124"/>
    </location>
</feature>